<dbReference type="GO" id="GO:0006508">
    <property type="term" value="P:proteolysis"/>
    <property type="evidence" value="ECO:0007669"/>
    <property type="project" value="UniProtKB-KW"/>
</dbReference>
<dbReference type="RefSeq" id="WP_066892118.1">
    <property type="nucleotide sequence ID" value="NZ_LZDN01000003.1"/>
</dbReference>
<keyword evidence="9" id="KW-0808">Transferase</keyword>
<evidence type="ECO:0000256" key="16">
    <source>
        <dbReference type="ARBA" id="ARBA00023268"/>
    </source>
</evidence>
<comment type="pathway">
    <text evidence="3">Cell wall biogenesis; peptidoglycan biosynthesis.</text>
</comment>
<evidence type="ECO:0000256" key="11">
    <source>
        <dbReference type="ARBA" id="ARBA00022801"/>
    </source>
</evidence>
<keyword evidence="16" id="KW-0511">Multifunctional enzyme</keyword>
<protein>
    <recommendedName>
        <fullName evidence="18">peptidoglycan glycosyltransferase</fullName>
        <ecNumber evidence="18">2.4.99.28</ecNumber>
    </recommendedName>
</protein>
<evidence type="ECO:0000256" key="19">
    <source>
        <dbReference type="ARBA" id="ARBA00049902"/>
    </source>
</evidence>
<evidence type="ECO:0000256" key="10">
    <source>
        <dbReference type="ARBA" id="ARBA00022692"/>
    </source>
</evidence>
<dbReference type="GO" id="GO:0030288">
    <property type="term" value="C:outer membrane-bounded periplasmic space"/>
    <property type="evidence" value="ECO:0007669"/>
    <property type="project" value="TreeGrafter"/>
</dbReference>
<feature type="region of interest" description="Disordered" evidence="21">
    <location>
        <begin position="876"/>
        <end position="904"/>
    </location>
</feature>
<dbReference type="InterPro" id="IPR023346">
    <property type="entry name" value="Lysozyme-like_dom_sf"/>
</dbReference>
<organism evidence="25 26">
    <name type="scientific">Moraxella nonliquefaciens</name>
    <dbReference type="NCBI Taxonomy" id="478"/>
    <lineage>
        <taxon>Bacteria</taxon>
        <taxon>Pseudomonadati</taxon>
        <taxon>Pseudomonadota</taxon>
        <taxon>Gammaproteobacteria</taxon>
        <taxon>Moraxellales</taxon>
        <taxon>Moraxellaceae</taxon>
        <taxon>Moraxella</taxon>
    </lineage>
</organism>
<keyword evidence="6" id="KW-0121">Carboxypeptidase</keyword>
<dbReference type="SUPFAM" id="SSF53955">
    <property type="entry name" value="Lysozyme-like"/>
    <property type="match status" value="1"/>
</dbReference>
<comment type="function">
    <text evidence="1">Cell wall formation. Synthesis of cross-linked peptidoglycan from the lipid intermediates. The enzyme has a penicillin-insensitive transglycosylase N-terminal domain (formation of linear glycan strands) and a penicillin-sensitive transpeptidase C-terminal domain (cross-linking of the peptide subunits).</text>
</comment>
<dbReference type="InterPro" id="IPR036950">
    <property type="entry name" value="PBP_transglycosylase"/>
</dbReference>
<gene>
    <name evidence="25" type="ORF">A9Z60_06460</name>
</gene>
<evidence type="ECO:0000256" key="15">
    <source>
        <dbReference type="ARBA" id="ARBA00023136"/>
    </source>
</evidence>
<feature type="region of interest" description="Disordered" evidence="21">
    <location>
        <begin position="644"/>
        <end position="674"/>
    </location>
</feature>
<dbReference type="EC" id="2.4.99.28" evidence="18"/>
<evidence type="ECO:0000256" key="2">
    <source>
        <dbReference type="ARBA" id="ARBA00004370"/>
    </source>
</evidence>
<dbReference type="Gene3D" id="3.40.710.10">
    <property type="entry name" value="DD-peptidase/beta-lactamase superfamily"/>
    <property type="match status" value="3"/>
</dbReference>
<evidence type="ECO:0000256" key="17">
    <source>
        <dbReference type="ARBA" id="ARBA00023316"/>
    </source>
</evidence>
<evidence type="ECO:0000256" key="14">
    <source>
        <dbReference type="ARBA" id="ARBA00022989"/>
    </source>
</evidence>
<dbReference type="InterPro" id="IPR001264">
    <property type="entry name" value="Glyco_trans_51"/>
</dbReference>
<proteinExistence type="inferred from homology"/>
<evidence type="ECO:0000256" key="4">
    <source>
        <dbReference type="ARBA" id="ARBA00007090"/>
    </source>
</evidence>
<feature type="domain" description="Penicillin-binding protein transpeptidase" evidence="23">
    <location>
        <begin position="443"/>
        <end position="617"/>
    </location>
</feature>
<evidence type="ECO:0000256" key="18">
    <source>
        <dbReference type="ARBA" id="ARBA00044770"/>
    </source>
</evidence>
<comment type="similarity">
    <text evidence="5">In the N-terminal section; belongs to the glycosyltransferase 51 family.</text>
</comment>
<dbReference type="InterPro" id="IPR012338">
    <property type="entry name" value="Beta-lactam/transpept-like"/>
</dbReference>
<comment type="subcellular location">
    <subcellularLocation>
        <location evidence="2">Membrane</location>
    </subcellularLocation>
</comment>
<comment type="catalytic activity">
    <reaction evidence="19">
        <text>[GlcNAc-(1-&gt;4)-Mur2Ac(oyl-L-Ala-gamma-D-Glu-L-Lys-D-Ala-D-Ala)](n)-di-trans,octa-cis-undecaprenyl diphosphate + beta-D-GlcNAc-(1-&gt;4)-Mur2Ac(oyl-L-Ala-gamma-D-Glu-L-Lys-D-Ala-D-Ala)-di-trans,octa-cis-undecaprenyl diphosphate = [GlcNAc-(1-&gt;4)-Mur2Ac(oyl-L-Ala-gamma-D-Glu-L-Lys-D-Ala-D-Ala)](n+1)-di-trans,octa-cis-undecaprenyl diphosphate + di-trans,octa-cis-undecaprenyl diphosphate + H(+)</text>
        <dbReference type="Rhea" id="RHEA:23708"/>
        <dbReference type="Rhea" id="RHEA-COMP:9602"/>
        <dbReference type="Rhea" id="RHEA-COMP:9603"/>
        <dbReference type="ChEBI" id="CHEBI:15378"/>
        <dbReference type="ChEBI" id="CHEBI:58405"/>
        <dbReference type="ChEBI" id="CHEBI:60033"/>
        <dbReference type="ChEBI" id="CHEBI:78435"/>
        <dbReference type="EC" id="2.4.99.28"/>
    </reaction>
</comment>
<keyword evidence="14 22" id="KW-1133">Transmembrane helix</keyword>
<evidence type="ECO:0000313" key="26">
    <source>
        <dbReference type="Proteomes" id="UP000092671"/>
    </source>
</evidence>
<keyword evidence="10 22" id="KW-0812">Transmembrane</keyword>
<feature type="transmembrane region" description="Helical" evidence="22">
    <location>
        <begin position="21"/>
        <end position="43"/>
    </location>
</feature>
<evidence type="ECO:0000256" key="12">
    <source>
        <dbReference type="ARBA" id="ARBA00022960"/>
    </source>
</evidence>
<evidence type="ECO:0000256" key="3">
    <source>
        <dbReference type="ARBA" id="ARBA00004752"/>
    </source>
</evidence>
<feature type="compositionally biased region" description="Basic and acidic residues" evidence="21">
    <location>
        <begin position="655"/>
        <end position="674"/>
    </location>
</feature>
<dbReference type="PANTHER" id="PTHR32282">
    <property type="entry name" value="BINDING PROTEIN TRANSPEPTIDASE, PUTATIVE-RELATED"/>
    <property type="match status" value="1"/>
</dbReference>
<comment type="pathway">
    <text evidence="20">Glycan biosynthesis.</text>
</comment>
<sequence>MSQKNSAVRLISYLKNLILAIFALILILVLTFPIGFYGMAMYLEPSLPNIKELKTMPQEMPLQIYTADNKLIGQYGNRYSLPVAYEDIPETMIQAFLAAEDDTFFEHTGISVKGLGRAITEMISTTDGQTGGSSITQQVAKNYFLSPEQTFERKLNELFIARKIESQLNKQEIMTLYVNKIYLGQGAYGIRAAAKRYYSKSLDNLTIAEMAMLAGLPKAPSDFNPVINPKRALERRNWIIGRMFAENYITKAQYDEALAADIGLNMYQERLDVNLPYIAEMARSALVERYGRQVMDSGWRVQLTIDSADQLKARQSVLNGTYHHNAYANTTYRGVEALTGDLANFKPFTFRDGERFDDMLPAKVVAVKSGQIQAKLQSGETVRVIMNMHYADNKVGGKRRGFGTNLVAGSRKELKPAIEVGNIIRVSKQGNSWYVTQPPRTQGALVAINPQNGALEAVVGGFHFNQSKFNRATQGYRQPGSIIKPLVYAAAFENNPKLSPNDIISNAPIIIGNWRPKNAGGGVGGAVPISNALARSLNLPSIRMMQKAGVEPTREMLSYLGLEKNRLPQSLALALGATDATPLQMATAYATFANGGHRIQPYIIERIYNFHNETIFQANPAQACASCFNKELSKVNTRLLDGFGHIKNNTSAQDTDDKTNNKDRKKEQDLPKNVDRIKEIITRLNAGKKELEARQNDHHHKYPTLDAAPIFDRLNPKQAIQYGISEQAPRILSVRTTNHMSGMLKGVMTSGTGRKGNFRSDLGGKTGTTNQAKDVWFAGIQRHHVAVVWLGYDEPASLGSGAFGGTLAMPIWIDFMKYQLRDEPINWVDDANIAKSKKSEQRVISITDDNEAAAIEEMQDEAKKEHLAQEAEKALSDELLGEDIAESSGDEIIFENKNKPTGER</sequence>
<evidence type="ECO:0000256" key="7">
    <source>
        <dbReference type="ARBA" id="ARBA00022670"/>
    </source>
</evidence>
<dbReference type="EMBL" id="LZDN01000003">
    <property type="protein sequence ID" value="OBX51904.1"/>
    <property type="molecule type" value="Genomic_DNA"/>
</dbReference>
<evidence type="ECO:0000256" key="20">
    <source>
        <dbReference type="ARBA" id="ARBA00060592"/>
    </source>
</evidence>
<keyword evidence="15 22" id="KW-0472">Membrane</keyword>
<evidence type="ECO:0000256" key="1">
    <source>
        <dbReference type="ARBA" id="ARBA00002624"/>
    </source>
</evidence>
<dbReference type="GO" id="GO:0008658">
    <property type="term" value="F:penicillin binding"/>
    <property type="evidence" value="ECO:0007669"/>
    <property type="project" value="InterPro"/>
</dbReference>
<keyword evidence="12" id="KW-0133">Cell shape</keyword>
<dbReference type="GO" id="GO:0016020">
    <property type="term" value="C:membrane"/>
    <property type="evidence" value="ECO:0007669"/>
    <property type="project" value="UniProtKB-SubCell"/>
</dbReference>
<dbReference type="AlphaFoldDB" id="A0A1B8PLP8"/>
<evidence type="ECO:0000259" key="23">
    <source>
        <dbReference type="Pfam" id="PF00905"/>
    </source>
</evidence>
<dbReference type="InterPro" id="IPR001460">
    <property type="entry name" value="PCN-bd_Tpept"/>
</dbReference>
<keyword evidence="7" id="KW-0645">Protease</keyword>
<evidence type="ECO:0000313" key="25">
    <source>
        <dbReference type="EMBL" id="OBX51904.1"/>
    </source>
</evidence>
<dbReference type="Gene3D" id="1.10.3810.10">
    <property type="entry name" value="Biosynthetic peptidoglycan transglycosylase-like"/>
    <property type="match status" value="1"/>
</dbReference>
<evidence type="ECO:0000259" key="24">
    <source>
        <dbReference type="Pfam" id="PF00912"/>
    </source>
</evidence>
<evidence type="ECO:0000256" key="5">
    <source>
        <dbReference type="ARBA" id="ARBA00007739"/>
    </source>
</evidence>
<keyword evidence="8" id="KW-0328">Glycosyltransferase</keyword>
<dbReference type="GO" id="GO:0009252">
    <property type="term" value="P:peptidoglycan biosynthetic process"/>
    <property type="evidence" value="ECO:0007669"/>
    <property type="project" value="UniProtKB-UniPathway"/>
</dbReference>
<dbReference type="GO" id="GO:0008955">
    <property type="term" value="F:peptidoglycan glycosyltransferase activity"/>
    <property type="evidence" value="ECO:0007669"/>
    <property type="project" value="UniProtKB-EC"/>
</dbReference>
<feature type="compositionally biased region" description="Basic and acidic residues" evidence="21">
    <location>
        <begin position="894"/>
        <end position="904"/>
    </location>
</feature>
<feature type="compositionally biased region" description="Acidic residues" evidence="21">
    <location>
        <begin position="879"/>
        <end position="893"/>
    </location>
</feature>
<dbReference type="PANTHER" id="PTHR32282:SF27">
    <property type="entry name" value="PENICILLIN-BINDING PROTEIN 1A"/>
    <property type="match status" value="1"/>
</dbReference>
<reference evidence="25 26" key="1">
    <citation type="submission" date="2016-06" db="EMBL/GenBank/DDBJ databases">
        <title>Draft genome of Moraxella nonliquefaciens CCUG 60284.</title>
        <authorList>
            <person name="Salva-Serra F."/>
            <person name="Engstrom-Jakobsson H."/>
            <person name="Thorell K."/>
            <person name="Gonzales-Siles L."/>
            <person name="Karlsson R."/>
            <person name="Boulund F."/>
            <person name="Engstrand L."/>
            <person name="Kristiansson E."/>
            <person name="Moore E."/>
        </authorList>
    </citation>
    <scope>NUCLEOTIDE SEQUENCE [LARGE SCALE GENOMIC DNA]</scope>
    <source>
        <strain evidence="25 26">CCUG 60284</strain>
    </source>
</reference>
<feature type="domain" description="Glycosyl transferase family 51" evidence="24">
    <location>
        <begin position="69"/>
        <end position="243"/>
    </location>
</feature>
<dbReference type="Pfam" id="PF00912">
    <property type="entry name" value="Transgly"/>
    <property type="match status" value="1"/>
</dbReference>
<name>A0A1B8PLP8_MORNO</name>
<comment type="similarity">
    <text evidence="4">In the C-terminal section; belongs to the transpeptidase family.</text>
</comment>
<comment type="caution">
    <text evidence="25">The sequence shown here is derived from an EMBL/GenBank/DDBJ whole genome shotgun (WGS) entry which is preliminary data.</text>
</comment>
<dbReference type="InterPro" id="IPR050396">
    <property type="entry name" value="Glycosyltr_51/Transpeptidase"/>
</dbReference>
<dbReference type="UniPathway" id="UPA00219"/>
<dbReference type="SUPFAM" id="SSF56601">
    <property type="entry name" value="beta-lactamase/transpeptidase-like"/>
    <property type="match status" value="1"/>
</dbReference>
<dbReference type="GO" id="GO:0004180">
    <property type="term" value="F:carboxypeptidase activity"/>
    <property type="evidence" value="ECO:0007669"/>
    <property type="project" value="UniProtKB-KW"/>
</dbReference>
<evidence type="ECO:0000256" key="13">
    <source>
        <dbReference type="ARBA" id="ARBA00022984"/>
    </source>
</evidence>
<dbReference type="OrthoDB" id="9766909at2"/>
<keyword evidence="13" id="KW-0573">Peptidoglycan synthesis</keyword>
<dbReference type="GO" id="GO:0008360">
    <property type="term" value="P:regulation of cell shape"/>
    <property type="evidence" value="ECO:0007669"/>
    <property type="project" value="UniProtKB-KW"/>
</dbReference>
<evidence type="ECO:0000256" key="6">
    <source>
        <dbReference type="ARBA" id="ARBA00022645"/>
    </source>
</evidence>
<evidence type="ECO:0000256" key="8">
    <source>
        <dbReference type="ARBA" id="ARBA00022676"/>
    </source>
</evidence>
<evidence type="ECO:0000256" key="9">
    <source>
        <dbReference type="ARBA" id="ARBA00022679"/>
    </source>
</evidence>
<keyword evidence="17" id="KW-0961">Cell wall biogenesis/degradation</keyword>
<evidence type="ECO:0000256" key="22">
    <source>
        <dbReference type="SAM" id="Phobius"/>
    </source>
</evidence>
<keyword evidence="11" id="KW-0378">Hydrolase</keyword>
<dbReference type="Pfam" id="PF00905">
    <property type="entry name" value="Transpeptidase"/>
    <property type="match status" value="1"/>
</dbReference>
<evidence type="ECO:0000256" key="21">
    <source>
        <dbReference type="SAM" id="MobiDB-lite"/>
    </source>
</evidence>
<accession>A0A1B8PLP8</accession>
<dbReference type="Proteomes" id="UP000092671">
    <property type="component" value="Unassembled WGS sequence"/>
</dbReference>
<dbReference type="GO" id="GO:0071555">
    <property type="term" value="P:cell wall organization"/>
    <property type="evidence" value="ECO:0007669"/>
    <property type="project" value="UniProtKB-KW"/>
</dbReference>
<dbReference type="FunFam" id="1.10.3810.10:FF:000003">
    <property type="entry name" value="Penicillin-binding protein 1a"/>
    <property type="match status" value="1"/>
</dbReference>